<comment type="caution">
    <text evidence="2">Lacks conserved residue(s) required for the propagation of feature annotation.</text>
</comment>
<proteinExistence type="predicted"/>
<evidence type="ECO:0000256" key="2">
    <source>
        <dbReference type="PROSITE-ProRule" id="PRU00039"/>
    </source>
</evidence>
<dbReference type="HOGENOM" id="CLU_115207_0_0_1"/>
<accession>F6SX75</accession>
<feature type="domain" description="CTCK" evidence="3">
    <location>
        <begin position="73"/>
        <end position="161"/>
    </location>
</feature>
<reference evidence="4" key="3">
    <citation type="submission" date="2025-09" db="UniProtKB">
        <authorList>
            <consortium name="Ensembl"/>
        </authorList>
    </citation>
    <scope>IDENTIFICATION</scope>
</reference>
<organism evidence="4 5">
    <name type="scientific">Ciona intestinalis</name>
    <name type="common">Transparent sea squirt</name>
    <name type="synonym">Ascidia intestinalis</name>
    <dbReference type="NCBI Taxonomy" id="7719"/>
    <lineage>
        <taxon>Eukaryota</taxon>
        <taxon>Metazoa</taxon>
        <taxon>Chordata</taxon>
        <taxon>Tunicata</taxon>
        <taxon>Ascidiacea</taxon>
        <taxon>Phlebobranchia</taxon>
        <taxon>Cionidae</taxon>
        <taxon>Ciona</taxon>
    </lineage>
</organism>
<evidence type="ECO:0000313" key="4">
    <source>
        <dbReference type="Ensembl" id="ENSCINP00000014603.1"/>
    </source>
</evidence>
<reference evidence="4" key="2">
    <citation type="submission" date="2025-08" db="UniProtKB">
        <authorList>
            <consortium name="Ensembl"/>
        </authorList>
    </citation>
    <scope>IDENTIFICATION</scope>
</reference>
<dbReference type="AlphaFoldDB" id="F6SX75"/>
<sequence>MIRNCTQKFCPNGKPVGSTWKRNNCSTCECKAVDFMSCREKTCSDFDQKCPLKYIEWDSDHCCRKCNQPVNNCAVENYTDIITVGNCRSATPVDIANCTGQCTSTSRYVKNILHTDCRCCVPNVPKEPNETVVLDVQMLCTNGTIYTHKLTKITSCNCSSK</sequence>
<dbReference type="SMART" id="SM00041">
    <property type="entry name" value="CT"/>
    <property type="match status" value="1"/>
</dbReference>
<dbReference type="InterPro" id="IPR006207">
    <property type="entry name" value="Cys_knot_C"/>
</dbReference>
<dbReference type="Ensembl" id="ENSCINT00000014603.1">
    <property type="protein sequence ID" value="ENSCINP00000014603.1"/>
    <property type="gene ID" value="ENSCING00000007110.1"/>
</dbReference>
<dbReference type="GeneTree" id="ENSGT00940000165869"/>
<evidence type="ECO:0000256" key="1">
    <source>
        <dbReference type="ARBA" id="ARBA00023157"/>
    </source>
</evidence>
<evidence type="ECO:0000259" key="3">
    <source>
        <dbReference type="PROSITE" id="PS01225"/>
    </source>
</evidence>
<name>F6SX75_CIOIN</name>
<dbReference type="PROSITE" id="PS01225">
    <property type="entry name" value="CTCK_2"/>
    <property type="match status" value="1"/>
</dbReference>
<keyword evidence="1" id="KW-1015">Disulfide bond</keyword>
<evidence type="ECO:0000313" key="5">
    <source>
        <dbReference type="Proteomes" id="UP000008144"/>
    </source>
</evidence>
<protein>
    <recommendedName>
        <fullName evidence="3">CTCK domain-containing protein</fullName>
    </recommendedName>
</protein>
<dbReference type="InParanoid" id="F6SX75"/>
<keyword evidence="5" id="KW-1185">Reference proteome</keyword>
<dbReference type="Proteomes" id="UP000008144">
    <property type="component" value="Unassembled WGS sequence"/>
</dbReference>
<reference evidence="5" key="1">
    <citation type="journal article" date="2002" name="Science">
        <title>The draft genome of Ciona intestinalis: insights into chordate and vertebrate origins.</title>
        <authorList>
            <person name="Dehal P."/>
            <person name="Satou Y."/>
            <person name="Campbell R.K."/>
            <person name="Chapman J."/>
            <person name="Degnan B."/>
            <person name="De Tomaso A."/>
            <person name="Davidson B."/>
            <person name="Di Gregorio A."/>
            <person name="Gelpke M."/>
            <person name="Goodstein D.M."/>
            <person name="Harafuji N."/>
            <person name="Hastings K.E."/>
            <person name="Ho I."/>
            <person name="Hotta K."/>
            <person name="Huang W."/>
            <person name="Kawashima T."/>
            <person name="Lemaire P."/>
            <person name="Martinez D."/>
            <person name="Meinertzhagen I.A."/>
            <person name="Necula S."/>
            <person name="Nonaka M."/>
            <person name="Putnam N."/>
            <person name="Rash S."/>
            <person name="Saiga H."/>
            <person name="Satake M."/>
            <person name="Terry A."/>
            <person name="Yamada L."/>
            <person name="Wang H.G."/>
            <person name="Awazu S."/>
            <person name="Azumi K."/>
            <person name="Boore J."/>
            <person name="Branno M."/>
            <person name="Chin-Bow S."/>
            <person name="DeSantis R."/>
            <person name="Doyle S."/>
            <person name="Francino P."/>
            <person name="Keys D.N."/>
            <person name="Haga S."/>
            <person name="Hayashi H."/>
            <person name="Hino K."/>
            <person name="Imai K.S."/>
            <person name="Inaba K."/>
            <person name="Kano S."/>
            <person name="Kobayashi K."/>
            <person name="Kobayashi M."/>
            <person name="Lee B.I."/>
            <person name="Makabe K.W."/>
            <person name="Manohar C."/>
            <person name="Matassi G."/>
            <person name="Medina M."/>
            <person name="Mochizuki Y."/>
            <person name="Mount S."/>
            <person name="Morishita T."/>
            <person name="Miura S."/>
            <person name="Nakayama A."/>
            <person name="Nishizaka S."/>
            <person name="Nomoto H."/>
            <person name="Ohta F."/>
            <person name="Oishi K."/>
            <person name="Rigoutsos I."/>
            <person name="Sano M."/>
            <person name="Sasaki A."/>
            <person name="Sasakura Y."/>
            <person name="Shoguchi E."/>
            <person name="Shin-i T."/>
            <person name="Spagnuolo A."/>
            <person name="Stainier D."/>
            <person name="Suzuki M.M."/>
            <person name="Tassy O."/>
            <person name="Takatori N."/>
            <person name="Tokuoka M."/>
            <person name="Yagi K."/>
            <person name="Yoshizaki F."/>
            <person name="Wada S."/>
            <person name="Zhang C."/>
            <person name="Hyatt P.D."/>
            <person name="Larimer F."/>
            <person name="Detter C."/>
            <person name="Doggett N."/>
            <person name="Glavina T."/>
            <person name="Hawkins T."/>
            <person name="Richardson P."/>
            <person name="Lucas S."/>
            <person name="Kohara Y."/>
            <person name="Levine M."/>
            <person name="Satoh N."/>
            <person name="Rokhsar D.S."/>
        </authorList>
    </citation>
    <scope>NUCLEOTIDE SEQUENCE [LARGE SCALE GENOMIC DNA]</scope>
</reference>